<gene>
    <name evidence="2" type="ORF">LPTSP2_15210</name>
</gene>
<accession>A0A2P2DC84</accession>
<dbReference type="Proteomes" id="UP000245206">
    <property type="component" value="Unassembled WGS sequence"/>
</dbReference>
<name>A0A2P2DC84_9LEPT</name>
<sequence length="243" mass="28123">MKEPKEHYENHLGIFYSWMLGDLEPKIQAFQEYLIQKKLTPLNKEVSIDLGAGNGLQSIALARLGYEVIAIDFNLQLLKELEETRKKENLPIQTINADILTVSQWKNQNPSFLLCCGDTLTHLSSKNQIQEFLKLCYETLAPNGNLLLSFRDYSNPLQGDSRFIPVKADDNRILTCILEDEGEKLRVTDQLYEKLNGSWYMKISSYYKTKLSTDECLTLLQDIGFQIVWEDIYQRMTTILVKK</sequence>
<keyword evidence="3" id="KW-1185">Reference proteome</keyword>
<dbReference type="SUPFAM" id="SSF53335">
    <property type="entry name" value="S-adenosyl-L-methionine-dependent methyltransferases"/>
    <property type="match status" value="1"/>
</dbReference>
<organism evidence="2 3">
    <name type="scientific">Leptospira ellinghausenii</name>
    <dbReference type="NCBI Taxonomy" id="1917822"/>
    <lineage>
        <taxon>Bacteria</taxon>
        <taxon>Pseudomonadati</taxon>
        <taxon>Spirochaetota</taxon>
        <taxon>Spirochaetia</taxon>
        <taxon>Leptospirales</taxon>
        <taxon>Leptospiraceae</taxon>
        <taxon>Leptospira</taxon>
    </lineage>
</organism>
<dbReference type="GO" id="GO:0008168">
    <property type="term" value="F:methyltransferase activity"/>
    <property type="evidence" value="ECO:0007669"/>
    <property type="project" value="UniProtKB-KW"/>
</dbReference>
<dbReference type="GO" id="GO:0005840">
    <property type="term" value="C:ribosome"/>
    <property type="evidence" value="ECO:0007669"/>
    <property type="project" value="UniProtKB-KW"/>
</dbReference>
<evidence type="ECO:0000259" key="1">
    <source>
        <dbReference type="Pfam" id="PF13649"/>
    </source>
</evidence>
<evidence type="ECO:0000313" key="2">
    <source>
        <dbReference type="EMBL" id="GBF42234.1"/>
    </source>
</evidence>
<dbReference type="OrthoDB" id="9791837at2"/>
<evidence type="ECO:0000313" key="3">
    <source>
        <dbReference type="Proteomes" id="UP000245206"/>
    </source>
</evidence>
<comment type="caution">
    <text evidence="2">The sequence shown here is derived from an EMBL/GenBank/DDBJ whole genome shotgun (WGS) entry which is preliminary data.</text>
</comment>
<reference evidence="3" key="1">
    <citation type="journal article" date="2019" name="Microbiol. Immunol.">
        <title>Molecular and phenotypic characterization of Leptospira johnsonii sp. nov., Leptospira ellinghausenii sp. nov. and Leptospira ryugenii sp. nov. isolated from soil and water in Japan.</title>
        <authorList>
            <person name="Masuzawa T."/>
            <person name="Saito M."/>
            <person name="Nakao R."/>
            <person name="Nikaido Y."/>
            <person name="Matsumoto M."/>
            <person name="Ogawa M."/>
            <person name="Yokoyama M."/>
            <person name="Hidaka Y."/>
            <person name="Tomita J."/>
            <person name="Sakakibara K."/>
            <person name="Suzuki K."/>
            <person name="Yasuda S."/>
            <person name="Sato H."/>
            <person name="Yamaguchi M."/>
            <person name="Yoshida S.I."/>
            <person name="Koizumi N."/>
            <person name="Kawamura Y."/>
        </authorList>
    </citation>
    <scope>NUCLEOTIDE SEQUENCE [LARGE SCALE GENOMIC DNA]</scope>
    <source>
        <strain evidence="3">E18</strain>
    </source>
</reference>
<dbReference type="InterPro" id="IPR029063">
    <property type="entry name" value="SAM-dependent_MTases_sf"/>
</dbReference>
<keyword evidence="2" id="KW-0687">Ribonucleoprotein</keyword>
<keyword evidence="2" id="KW-0489">Methyltransferase</keyword>
<keyword evidence="2" id="KW-0689">Ribosomal protein</keyword>
<dbReference type="AlphaFoldDB" id="A0A2P2DC84"/>
<dbReference type="RefSeq" id="WP_108959355.1">
    <property type="nucleotide sequence ID" value="NZ_BFAZ01000008.1"/>
</dbReference>
<dbReference type="Gene3D" id="3.40.50.150">
    <property type="entry name" value="Vaccinia Virus protein VP39"/>
    <property type="match status" value="1"/>
</dbReference>
<dbReference type="GO" id="GO:0032259">
    <property type="term" value="P:methylation"/>
    <property type="evidence" value="ECO:0007669"/>
    <property type="project" value="UniProtKB-KW"/>
</dbReference>
<dbReference type="Pfam" id="PF13649">
    <property type="entry name" value="Methyltransf_25"/>
    <property type="match status" value="1"/>
</dbReference>
<feature type="domain" description="Methyltransferase" evidence="1">
    <location>
        <begin position="49"/>
        <end position="144"/>
    </location>
</feature>
<dbReference type="CDD" id="cd02440">
    <property type="entry name" value="AdoMet_MTases"/>
    <property type="match status" value="1"/>
</dbReference>
<dbReference type="InterPro" id="IPR041698">
    <property type="entry name" value="Methyltransf_25"/>
</dbReference>
<dbReference type="Gene3D" id="2.20.25.110">
    <property type="entry name" value="S-adenosyl-L-methionine-dependent methyltransferases"/>
    <property type="match status" value="1"/>
</dbReference>
<dbReference type="EMBL" id="BFAZ01000008">
    <property type="protein sequence ID" value="GBF42234.1"/>
    <property type="molecule type" value="Genomic_DNA"/>
</dbReference>
<proteinExistence type="predicted"/>
<protein>
    <submittedName>
        <fullName evidence="2">Ribosomal protein L11 methyltransferase-like protein</fullName>
    </submittedName>
</protein>
<keyword evidence="2" id="KW-0808">Transferase</keyword>